<organism evidence="2 3">
    <name type="scientific">Penicillium flavigenum</name>
    <dbReference type="NCBI Taxonomy" id="254877"/>
    <lineage>
        <taxon>Eukaryota</taxon>
        <taxon>Fungi</taxon>
        <taxon>Dikarya</taxon>
        <taxon>Ascomycota</taxon>
        <taxon>Pezizomycotina</taxon>
        <taxon>Eurotiomycetes</taxon>
        <taxon>Eurotiomycetidae</taxon>
        <taxon>Eurotiales</taxon>
        <taxon>Aspergillaceae</taxon>
        <taxon>Penicillium</taxon>
    </lineage>
</organism>
<dbReference type="EMBL" id="MLQL01000028">
    <property type="protein sequence ID" value="OQE16276.1"/>
    <property type="molecule type" value="Genomic_DNA"/>
</dbReference>
<dbReference type="AlphaFoldDB" id="A0A1V6SQK3"/>
<reference evidence="3" key="1">
    <citation type="journal article" date="2017" name="Nat. Microbiol.">
        <title>Global analysis of biosynthetic gene clusters reveals vast potential of secondary metabolite production in Penicillium species.</title>
        <authorList>
            <person name="Nielsen J.C."/>
            <person name="Grijseels S."/>
            <person name="Prigent S."/>
            <person name="Ji B."/>
            <person name="Dainat J."/>
            <person name="Nielsen K.F."/>
            <person name="Frisvad J.C."/>
            <person name="Workman M."/>
            <person name="Nielsen J."/>
        </authorList>
    </citation>
    <scope>NUCLEOTIDE SEQUENCE [LARGE SCALE GENOMIC DNA]</scope>
    <source>
        <strain evidence="3">IBT 14082</strain>
    </source>
</reference>
<evidence type="ECO:0000256" key="1">
    <source>
        <dbReference type="SAM" id="MobiDB-lite"/>
    </source>
</evidence>
<evidence type="ECO:0000313" key="3">
    <source>
        <dbReference type="Proteomes" id="UP000191342"/>
    </source>
</evidence>
<feature type="region of interest" description="Disordered" evidence="1">
    <location>
        <begin position="48"/>
        <end position="81"/>
    </location>
</feature>
<evidence type="ECO:0000313" key="2">
    <source>
        <dbReference type="EMBL" id="OQE16276.1"/>
    </source>
</evidence>
<name>A0A1V6SQK3_9EURO</name>
<gene>
    <name evidence="2" type="ORF">PENFLA_c028G07007</name>
</gene>
<dbReference type="Proteomes" id="UP000191342">
    <property type="component" value="Unassembled WGS sequence"/>
</dbReference>
<dbReference type="OrthoDB" id="4343489at2759"/>
<protein>
    <submittedName>
        <fullName evidence="2">Uncharacterized protein</fullName>
    </submittedName>
</protein>
<sequence length="101" mass="11319">MDDDFNSSDTDFGPQEVDKRTYLLGQDSIDAIIENSAANQLSTTLPISSAYRQHSSKSPPSSSYREYKAHKHREATVKEENCKSYKGSPLISIWPNSAYKS</sequence>
<proteinExistence type="predicted"/>
<keyword evidence="3" id="KW-1185">Reference proteome</keyword>
<comment type="caution">
    <text evidence="2">The sequence shown here is derived from an EMBL/GenBank/DDBJ whole genome shotgun (WGS) entry which is preliminary data.</text>
</comment>
<accession>A0A1V6SQK3</accession>